<evidence type="ECO:0000313" key="2">
    <source>
        <dbReference type="Proteomes" id="UP000299102"/>
    </source>
</evidence>
<comment type="caution">
    <text evidence="1">The sequence shown here is derived from an EMBL/GenBank/DDBJ whole genome shotgun (WGS) entry which is preliminary data.</text>
</comment>
<gene>
    <name evidence="1" type="ORF">EVAR_83975_1</name>
</gene>
<evidence type="ECO:0000313" key="1">
    <source>
        <dbReference type="EMBL" id="GBP40285.1"/>
    </source>
</evidence>
<accession>A0A4C1VR43</accession>
<proteinExistence type="predicted"/>
<dbReference type="AlphaFoldDB" id="A0A4C1VR43"/>
<keyword evidence="2" id="KW-1185">Reference proteome</keyword>
<reference evidence="1 2" key="1">
    <citation type="journal article" date="2019" name="Commun. Biol.">
        <title>The bagworm genome reveals a unique fibroin gene that provides high tensile strength.</title>
        <authorList>
            <person name="Kono N."/>
            <person name="Nakamura H."/>
            <person name="Ohtoshi R."/>
            <person name="Tomita M."/>
            <person name="Numata K."/>
            <person name="Arakawa K."/>
        </authorList>
    </citation>
    <scope>NUCLEOTIDE SEQUENCE [LARGE SCALE GENOMIC DNA]</scope>
</reference>
<sequence length="145" mass="15868">MDKYGVCECVHREVTAVSISRVLTERAASRGSRATQIVGRLRRASPEANARAAASVPRPEPSIVGFRRRSKAPKYVCRAHSRRFQGSASPWLGFAARGCLGLENLQTEAASRGKCTATNVRGCLARRLAQSVRGYLVFLLVIRLL</sequence>
<protein>
    <submittedName>
        <fullName evidence="1">Uncharacterized protein</fullName>
    </submittedName>
</protein>
<dbReference type="OrthoDB" id="10542787at2759"/>
<name>A0A4C1VR43_EUMVA</name>
<dbReference type="EMBL" id="BGZK01000379">
    <property type="protein sequence ID" value="GBP40285.1"/>
    <property type="molecule type" value="Genomic_DNA"/>
</dbReference>
<dbReference type="Proteomes" id="UP000299102">
    <property type="component" value="Unassembled WGS sequence"/>
</dbReference>
<organism evidence="1 2">
    <name type="scientific">Eumeta variegata</name>
    <name type="common">Bagworm moth</name>
    <name type="synonym">Eumeta japonica</name>
    <dbReference type="NCBI Taxonomy" id="151549"/>
    <lineage>
        <taxon>Eukaryota</taxon>
        <taxon>Metazoa</taxon>
        <taxon>Ecdysozoa</taxon>
        <taxon>Arthropoda</taxon>
        <taxon>Hexapoda</taxon>
        <taxon>Insecta</taxon>
        <taxon>Pterygota</taxon>
        <taxon>Neoptera</taxon>
        <taxon>Endopterygota</taxon>
        <taxon>Lepidoptera</taxon>
        <taxon>Glossata</taxon>
        <taxon>Ditrysia</taxon>
        <taxon>Tineoidea</taxon>
        <taxon>Psychidae</taxon>
        <taxon>Oiketicinae</taxon>
        <taxon>Eumeta</taxon>
    </lineage>
</organism>